<organism evidence="1 2">
    <name type="scientific">Rotaria magnacalcarata</name>
    <dbReference type="NCBI Taxonomy" id="392030"/>
    <lineage>
        <taxon>Eukaryota</taxon>
        <taxon>Metazoa</taxon>
        <taxon>Spiralia</taxon>
        <taxon>Gnathifera</taxon>
        <taxon>Rotifera</taxon>
        <taxon>Eurotatoria</taxon>
        <taxon>Bdelloidea</taxon>
        <taxon>Philodinida</taxon>
        <taxon>Philodinidae</taxon>
        <taxon>Rotaria</taxon>
    </lineage>
</organism>
<gene>
    <name evidence="1" type="ORF">MBJ925_LOCUS33752</name>
</gene>
<proteinExistence type="predicted"/>
<dbReference type="Proteomes" id="UP000663824">
    <property type="component" value="Unassembled WGS sequence"/>
</dbReference>
<protein>
    <submittedName>
        <fullName evidence="1">Uncharacterized protein</fullName>
    </submittedName>
</protein>
<sequence>MSSDTFVVSSERKKHSLPVKRSRSIQPLSHIPAPPDPLLAQLIQFRIDGRTIDARNVNELYPGLDRLLLRCLQTGDCRQLDNRLQRNLKAEYLLITSKHIHLSVCSHTEDILEKLVEMGATLGKCY</sequence>
<accession>A0A816YS93</accession>
<reference evidence="1" key="1">
    <citation type="submission" date="2021-02" db="EMBL/GenBank/DDBJ databases">
        <authorList>
            <person name="Nowell W R."/>
        </authorList>
    </citation>
    <scope>NUCLEOTIDE SEQUENCE</scope>
</reference>
<dbReference type="AlphaFoldDB" id="A0A816YS93"/>
<dbReference type="EMBL" id="CAJNRE010018577">
    <property type="protein sequence ID" value="CAF2169824.1"/>
    <property type="molecule type" value="Genomic_DNA"/>
</dbReference>
<name>A0A816YS93_9BILA</name>
<comment type="caution">
    <text evidence="1">The sequence shown here is derived from an EMBL/GenBank/DDBJ whole genome shotgun (WGS) entry which is preliminary data.</text>
</comment>
<evidence type="ECO:0000313" key="1">
    <source>
        <dbReference type="EMBL" id="CAF2169824.1"/>
    </source>
</evidence>
<evidence type="ECO:0000313" key="2">
    <source>
        <dbReference type="Proteomes" id="UP000663824"/>
    </source>
</evidence>